<gene>
    <name evidence="6" type="ORF">ACFQS1_37175</name>
</gene>
<accession>A0ABW2I414</accession>
<keyword evidence="7" id="KW-1185">Reference proteome</keyword>
<dbReference type="InterPro" id="IPR038261">
    <property type="entry name" value="GPP34-like_sf"/>
</dbReference>
<proteinExistence type="predicted"/>
<dbReference type="RefSeq" id="WP_378977129.1">
    <property type="nucleotide sequence ID" value="NZ_JBHTBJ010000055.1"/>
</dbReference>
<dbReference type="InterPro" id="IPR008628">
    <property type="entry name" value="GPP34-like"/>
</dbReference>
<evidence type="ECO:0000256" key="3">
    <source>
        <dbReference type="ARBA" id="ARBA00023121"/>
    </source>
</evidence>
<name>A0ABW2I414_9ACTN</name>
<comment type="subcellular location">
    <subcellularLocation>
        <location evidence="1">Golgi apparatus membrane</location>
        <topology evidence="1">Peripheral membrane protein</topology>
        <orientation evidence="1">Cytoplasmic side</orientation>
    </subcellularLocation>
</comment>
<dbReference type="Proteomes" id="UP001596548">
    <property type="component" value="Unassembled WGS sequence"/>
</dbReference>
<protein>
    <submittedName>
        <fullName evidence="6">GPP34 family phosphoprotein</fullName>
    </submittedName>
</protein>
<evidence type="ECO:0000256" key="2">
    <source>
        <dbReference type="ARBA" id="ARBA00023034"/>
    </source>
</evidence>
<keyword evidence="3" id="KW-0446">Lipid-binding</keyword>
<dbReference type="EMBL" id="JBHTBJ010000055">
    <property type="protein sequence ID" value="MFC7279628.1"/>
    <property type="molecule type" value="Genomic_DNA"/>
</dbReference>
<reference evidence="7" key="1">
    <citation type="journal article" date="2019" name="Int. J. Syst. Evol. Microbiol.">
        <title>The Global Catalogue of Microorganisms (GCM) 10K type strain sequencing project: providing services to taxonomists for standard genome sequencing and annotation.</title>
        <authorList>
            <consortium name="The Broad Institute Genomics Platform"/>
            <consortium name="The Broad Institute Genome Sequencing Center for Infectious Disease"/>
            <person name="Wu L."/>
            <person name="Ma J."/>
        </authorList>
    </citation>
    <scope>NUCLEOTIDE SEQUENCE [LARGE SCALE GENOMIC DNA]</scope>
    <source>
        <strain evidence="7">XZYJT-10</strain>
    </source>
</reference>
<evidence type="ECO:0000313" key="7">
    <source>
        <dbReference type="Proteomes" id="UP001596548"/>
    </source>
</evidence>
<sequence>MQPSRPSRIADQFWLAAHDSGDGRPCIGERPLGVGLAAALFAELISGGFLLLRDGQLVRTAQQEPSDHLALGALLTKMAEEEYEQQNQSSPGLIRATVRVQATSGVALRDTDGQRRPLRGADGRGCPSLAGDHRELPSPPAQDYTPPVGEAGQHRQRPGHPVGKWISYLKYRRAEDLMTARLARSGLARREQRRGLFGAKVRYVPWDSNVAGTPAISIITTLRHGERLEPSQLILVGLFLATGLDQHALATLTSDERLVLERELFRGLSPMFCELLRAAEIAVGSAAIR</sequence>
<dbReference type="Pfam" id="PF05719">
    <property type="entry name" value="GPP34"/>
    <property type="match status" value="2"/>
</dbReference>
<evidence type="ECO:0000256" key="1">
    <source>
        <dbReference type="ARBA" id="ARBA00004255"/>
    </source>
</evidence>
<feature type="compositionally biased region" description="Basic and acidic residues" evidence="5">
    <location>
        <begin position="109"/>
        <end position="122"/>
    </location>
</feature>
<evidence type="ECO:0000313" key="6">
    <source>
        <dbReference type="EMBL" id="MFC7279628.1"/>
    </source>
</evidence>
<keyword evidence="4" id="KW-0472">Membrane</keyword>
<evidence type="ECO:0000256" key="4">
    <source>
        <dbReference type="ARBA" id="ARBA00023136"/>
    </source>
</evidence>
<evidence type="ECO:0000256" key="5">
    <source>
        <dbReference type="SAM" id="MobiDB-lite"/>
    </source>
</evidence>
<organism evidence="6 7">
    <name type="scientific">Paractinoplanes rhizophilus</name>
    <dbReference type="NCBI Taxonomy" id="1416877"/>
    <lineage>
        <taxon>Bacteria</taxon>
        <taxon>Bacillati</taxon>
        <taxon>Actinomycetota</taxon>
        <taxon>Actinomycetes</taxon>
        <taxon>Micromonosporales</taxon>
        <taxon>Micromonosporaceae</taxon>
        <taxon>Paractinoplanes</taxon>
    </lineage>
</organism>
<comment type="caution">
    <text evidence="6">The sequence shown here is derived from an EMBL/GenBank/DDBJ whole genome shotgun (WGS) entry which is preliminary data.</text>
</comment>
<dbReference type="Gene3D" id="1.10.3630.10">
    <property type="entry name" value="yeast vps74-n-term truncation variant domain like"/>
    <property type="match status" value="1"/>
</dbReference>
<keyword evidence="2" id="KW-0333">Golgi apparatus</keyword>
<feature type="region of interest" description="Disordered" evidence="5">
    <location>
        <begin position="105"/>
        <end position="159"/>
    </location>
</feature>